<evidence type="ECO:0000313" key="5">
    <source>
        <dbReference type="EMBL" id="EWM22233.1"/>
    </source>
</evidence>
<dbReference type="OrthoDB" id="439792at2759"/>
<comment type="caution">
    <text evidence="5">The sequence shown here is derived from an EMBL/GenBank/DDBJ whole genome shotgun (WGS) entry which is preliminary data.</text>
</comment>
<reference evidence="5 6" key="1">
    <citation type="journal article" date="2014" name="Mol. Plant">
        <title>Chromosome Scale Genome Assembly and Transcriptome Profiling of Nannochloropsis gaditana in Nitrogen Depletion.</title>
        <authorList>
            <person name="Corteggiani Carpinelli E."/>
            <person name="Telatin A."/>
            <person name="Vitulo N."/>
            <person name="Forcato C."/>
            <person name="D'Angelo M."/>
            <person name="Schiavon R."/>
            <person name="Vezzi A."/>
            <person name="Giacometti G.M."/>
            <person name="Morosinotto T."/>
            <person name="Valle G."/>
        </authorList>
    </citation>
    <scope>NUCLEOTIDE SEQUENCE [LARGE SCALE GENOMIC DNA]</scope>
    <source>
        <strain evidence="5 6">B-31</strain>
    </source>
</reference>
<proteinExistence type="predicted"/>
<protein>
    <submittedName>
        <fullName evidence="5">Adenylate kinase</fullName>
    </submittedName>
</protein>
<keyword evidence="6" id="KW-1185">Reference proteome</keyword>
<gene>
    <name evidence="5" type="primary">ADK</name>
    <name evidence="5" type="ORF">Naga_100254g1</name>
</gene>
<evidence type="ECO:0000313" key="6">
    <source>
        <dbReference type="Proteomes" id="UP000019335"/>
    </source>
</evidence>
<feature type="signal peptide" evidence="4">
    <location>
        <begin position="1"/>
        <end position="33"/>
    </location>
</feature>
<accession>W7TFD5</accession>
<dbReference type="AlphaFoldDB" id="W7TFD5"/>
<evidence type="ECO:0000256" key="3">
    <source>
        <dbReference type="ARBA" id="ARBA00022777"/>
    </source>
</evidence>
<dbReference type="PANTHER" id="PTHR23359">
    <property type="entry name" value="NUCLEOTIDE KINASE"/>
    <property type="match status" value="1"/>
</dbReference>
<dbReference type="Proteomes" id="UP000019335">
    <property type="component" value="Unassembled WGS sequence"/>
</dbReference>
<keyword evidence="3 5" id="KW-0418">Kinase</keyword>
<organism evidence="5 6">
    <name type="scientific">Nannochloropsis gaditana</name>
    <dbReference type="NCBI Taxonomy" id="72520"/>
    <lineage>
        <taxon>Eukaryota</taxon>
        <taxon>Sar</taxon>
        <taxon>Stramenopiles</taxon>
        <taxon>Ochrophyta</taxon>
        <taxon>Eustigmatophyceae</taxon>
        <taxon>Eustigmatales</taxon>
        <taxon>Monodopsidaceae</taxon>
        <taxon>Nannochloropsis</taxon>
    </lineage>
</organism>
<sequence>MVEHATSSQRAVATCGVVFSLLLLLLQPHKSVSLRSGGDVTSGNSINKFNVRHAGMAWIPGFKPVGKISRRTPSSSPFAPGLSRLSGLRMTVAARAVTPKIIIAGAPASGKGTQCELLKERYGVVHLSTGDILRAAGSWCRTRSSSAW</sequence>
<dbReference type="EMBL" id="AZIL01002244">
    <property type="protein sequence ID" value="EWM22233.1"/>
    <property type="molecule type" value="Genomic_DNA"/>
</dbReference>
<name>W7TFD5_9STRA</name>
<dbReference type="InterPro" id="IPR000850">
    <property type="entry name" value="Adenylat/UMP-CMP_kin"/>
</dbReference>
<evidence type="ECO:0000256" key="2">
    <source>
        <dbReference type="ARBA" id="ARBA00022741"/>
    </source>
</evidence>
<evidence type="ECO:0000256" key="4">
    <source>
        <dbReference type="SAM" id="SignalP"/>
    </source>
</evidence>
<evidence type="ECO:0000256" key="1">
    <source>
        <dbReference type="ARBA" id="ARBA00022679"/>
    </source>
</evidence>
<keyword evidence="4" id="KW-0732">Signal</keyword>
<dbReference type="GO" id="GO:0006139">
    <property type="term" value="P:nucleobase-containing compound metabolic process"/>
    <property type="evidence" value="ECO:0007669"/>
    <property type="project" value="InterPro"/>
</dbReference>
<keyword evidence="1" id="KW-0808">Transferase</keyword>
<feature type="chain" id="PRO_5004900835" evidence="4">
    <location>
        <begin position="34"/>
        <end position="148"/>
    </location>
</feature>
<dbReference type="Pfam" id="PF00406">
    <property type="entry name" value="ADK"/>
    <property type="match status" value="1"/>
</dbReference>
<dbReference type="GO" id="GO:0005524">
    <property type="term" value="F:ATP binding"/>
    <property type="evidence" value="ECO:0007669"/>
    <property type="project" value="InterPro"/>
</dbReference>
<dbReference type="InterPro" id="IPR027417">
    <property type="entry name" value="P-loop_NTPase"/>
</dbReference>
<dbReference type="SUPFAM" id="SSF52540">
    <property type="entry name" value="P-loop containing nucleoside triphosphate hydrolases"/>
    <property type="match status" value="1"/>
</dbReference>
<dbReference type="Gene3D" id="3.40.50.300">
    <property type="entry name" value="P-loop containing nucleotide triphosphate hydrolases"/>
    <property type="match status" value="1"/>
</dbReference>
<dbReference type="GO" id="GO:0019205">
    <property type="term" value="F:nucleobase-containing compound kinase activity"/>
    <property type="evidence" value="ECO:0007669"/>
    <property type="project" value="InterPro"/>
</dbReference>
<keyword evidence="2" id="KW-0547">Nucleotide-binding</keyword>